<comment type="pathway">
    <text evidence="1">Cofactor biosynthesis; adenosylcobalamin biosynthesis.</text>
</comment>
<reference evidence="4 5" key="1">
    <citation type="submission" date="2016-10" db="EMBL/GenBank/DDBJ databases">
        <authorList>
            <person name="de Groot N.N."/>
        </authorList>
    </citation>
    <scope>NUCLEOTIDE SEQUENCE [LARGE SCALE GENOMIC DNA]</scope>
    <source>
        <strain evidence="4 5">DSM 18978</strain>
    </source>
</reference>
<evidence type="ECO:0000313" key="4">
    <source>
        <dbReference type="EMBL" id="SCX80034.1"/>
    </source>
</evidence>
<keyword evidence="5" id="KW-1185">Reference proteome</keyword>
<gene>
    <name evidence="4" type="ORF">SAMN03080606_00244</name>
</gene>
<dbReference type="EMBL" id="FMUS01000001">
    <property type="protein sequence ID" value="SCX80034.1"/>
    <property type="molecule type" value="Genomic_DNA"/>
</dbReference>
<accession>A0A1G5AQ77</accession>
<proteinExistence type="predicted"/>
<dbReference type="GO" id="GO:0009236">
    <property type="term" value="P:cobalamin biosynthetic process"/>
    <property type="evidence" value="ECO:0007669"/>
    <property type="project" value="UniProtKB-UniPathway"/>
</dbReference>
<dbReference type="UniPathway" id="UPA00148"/>
<dbReference type="Pfam" id="PF02571">
    <property type="entry name" value="CbiJ"/>
    <property type="match status" value="1"/>
</dbReference>
<keyword evidence="3" id="KW-0560">Oxidoreductase</keyword>
<sequence length="257" mass="29265">MILALCGTSEAHKLLRCLEKRKYKTIATVTTDYGEKCLENFLDVEIIKGRIGEADLRQLVQEREIKSIIDVTHPYANVISTIAQKISKERKILYLRYERKETKLNKDTLITKVVDFSQAAQVASRVKGRIFLTTGSKNISIFTDKIDVSRMVIRVLPLSNIIKNCEEYGFSPDNIIAMKGPFSEELNKQMFIHYKASVVITKDSGEAGGTLEKINAAKELELPIILVGRPKTHYGEAFDDLNDLINKLENWYKPPIW</sequence>
<dbReference type="NCBIfam" id="TIGR00715">
    <property type="entry name" value="precor6x_red"/>
    <property type="match status" value="1"/>
</dbReference>
<organism evidence="4 5">
    <name type="scientific">Alkaliphilus peptidifermentans DSM 18978</name>
    <dbReference type="NCBI Taxonomy" id="1120976"/>
    <lineage>
        <taxon>Bacteria</taxon>
        <taxon>Bacillati</taxon>
        <taxon>Bacillota</taxon>
        <taxon>Clostridia</taxon>
        <taxon>Peptostreptococcales</taxon>
        <taxon>Natronincolaceae</taxon>
        <taxon>Alkaliphilus</taxon>
    </lineage>
</organism>
<dbReference type="AlphaFoldDB" id="A0A1G5AQ77"/>
<dbReference type="PANTHER" id="PTHR36925">
    <property type="entry name" value="COBALT-PRECORRIN-6A REDUCTASE"/>
    <property type="match status" value="1"/>
</dbReference>
<dbReference type="STRING" id="1120976.SAMN03080606_00244"/>
<dbReference type="GO" id="GO:0016994">
    <property type="term" value="F:precorrin-6A reductase activity"/>
    <property type="evidence" value="ECO:0007669"/>
    <property type="project" value="InterPro"/>
</dbReference>
<keyword evidence="2" id="KW-0169">Cobalamin biosynthesis</keyword>
<evidence type="ECO:0000256" key="2">
    <source>
        <dbReference type="ARBA" id="ARBA00022573"/>
    </source>
</evidence>
<dbReference type="InterPro" id="IPR003723">
    <property type="entry name" value="Precorrin-6x_reduct"/>
</dbReference>
<evidence type="ECO:0000313" key="5">
    <source>
        <dbReference type="Proteomes" id="UP000198636"/>
    </source>
</evidence>
<protein>
    <submittedName>
        <fullName evidence="4">Precorrin-6A/cobalt-precorrin-6A reductase</fullName>
    </submittedName>
</protein>
<dbReference type="RefSeq" id="WP_091539012.1">
    <property type="nucleotide sequence ID" value="NZ_FMUS01000001.1"/>
</dbReference>
<evidence type="ECO:0000256" key="1">
    <source>
        <dbReference type="ARBA" id="ARBA00004953"/>
    </source>
</evidence>
<dbReference type="OrthoDB" id="9780707at2"/>
<evidence type="ECO:0000256" key="3">
    <source>
        <dbReference type="ARBA" id="ARBA00023002"/>
    </source>
</evidence>
<dbReference type="PANTHER" id="PTHR36925:SF1">
    <property type="entry name" value="COBALT-PRECORRIN-6A REDUCTASE"/>
    <property type="match status" value="1"/>
</dbReference>
<name>A0A1G5AQ77_9FIRM</name>
<dbReference type="Proteomes" id="UP000198636">
    <property type="component" value="Unassembled WGS sequence"/>
</dbReference>